<evidence type="ECO:0000313" key="5">
    <source>
        <dbReference type="EMBL" id="CAD8061844.1"/>
    </source>
</evidence>
<keyword evidence="1" id="KW-0732">Signal</keyword>
<dbReference type="AlphaFoldDB" id="A0A8S1LFY5"/>
<keyword evidence="2" id="KW-0677">Repeat</keyword>
<name>A0A8S1LFY5_9CILI</name>
<dbReference type="InterPro" id="IPR011936">
    <property type="entry name" value="Myxo_disulph_rpt"/>
</dbReference>
<comment type="caution">
    <text evidence="5">The sequence shown here is derived from an EMBL/GenBank/DDBJ whole genome shotgun (WGS) entry which is preliminary data.</text>
</comment>
<proteinExistence type="predicted"/>
<dbReference type="Pfam" id="PF13948">
    <property type="entry name" value="DUF4215"/>
    <property type="match status" value="1"/>
</dbReference>
<evidence type="ECO:0000256" key="2">
    <source>
        <dbReference type="ARBA" id="ARBA00022737"/>
    </source>
</evidence>
<dbReference type="EMBL" id="CAJJDN010000016">
    <property type="protein sequence ID" value="CAD8061844.1"/>
    <property type="molecule type" value="Genomic_DNA"/>
</dbReference>
<feature type="transmembrane region" description="Helical" evidence="4">
    <location>
        <begin position="107"/>
        <end position="126"/>
    </location>
</feature>
<evidence type="ECO:0000256" key="4">
    <source>
        <dbReference type="SAM" id="Phobius"/>
    </source>
</evidence>
<keyword evidence="6" id="KW-1185">Reference proteome</keyword>
<protein>
    <submittedName>
        <fullName evidence="5">Uncharacterized protein</fullName>
    </submittedName>
</protein>
<keyword evidence="4" id="KW-0472">Membrane</keyword>
<dbReference type="Proteomes" id="UP000692954">
    <property type="component" value="Unassembled WGS sequence"/>
</dbReference>
<keyword evidence="4" id="KW-0812">Transmembrane</keyword>
<organism evidence="5 6">
    <name type="scientific">Paramecium sonneborni</name>
    <dbReference type="NCBI Taxonomy" id="65129"/>
    <lineage>
        <taxon>Eukaryota</taxon>
        <taxon>Sar</taxon>
        <taxon>Alveolata</taxon>
        <taxon>Ciliophora</taxon>
        <taxon>Intramacronucleata</taxon>
        <taxon>Oligohymenophorea</taxon>
        <taxon>Peniculida</taxon>
        <taxon>Parameciidae</taxon>
        <taxon>Paramecium</taxon>
    </lineage>
</organism>
<evidence type="ECO:0000256" key="1">
    <source>
        <dbReference type="ARBA" id="ARBA00022729"/>
    </source>
</evidence>
<keyword evidence="3" id="KW-1015">Disulfide bond</keyword>
<keyword evidence="4" id="KW-1133">Transmembrane helix</keyword>
<sequence>MFVEMELLQELKNVKMEILYNMMEWLELCGDLMIVVSDQFKDGNLQDTDGCKDCKYFCRIGCSSCDYNIHKCLSCELSGFVPKDYYCDNVCGDGLVVIDLSGIQRNVMIVILIIMMVVITFANFNVKHHMLVVYMKDAQYAQMDICLLMKKYVYQYLWRFQDSTW</sequence>
<accession>A0A8S1LFY5</accession>
<gene>
    <name evidence="5" type="ORF">PSON_ATCC_30995.1.T0160009</name>
</gene>
<evidence type="ECO:0000256" key="3">
    <source>
        <dbReference type="ARBA" id="ARBA00023157"/>
    </source>
</evidence>
<evidence type="ECO:0000313" key="6">
    <source>
        <dbReference type="Proteomes" id="UP000692954"/>
    </source>
</evidence>
<reference evidence="5" key="1">
    <citation type="submission" date="2021-01" db="EMBL/GenBank/DDBJ databases">
        <authorList>
            <consortium name="Genoscope - CEA"/>
            <person name="William W."/>
        </authorList>
    </citation>
    <scope>NUCLEOTIDE SEQUENCE</scope>
</reference>